<reference evidence="2 3" key="1">
    <citation type="submission" date="2022-06" db="EMBL/GenBank/DDBJ databases">
        <authorList>
            <person name="Jeon C.O."/>
        </authorList>
    </citation>
    <scope>NUCLEOTIDE SEQUENCE [LARGE SCALE GENOMIC DNA]</scope>
    <source>
        <strain evidence="2 3">KCTC 13943</strain>
    </source>
</reference>
<organism evidence="2 3">
    <name type="scientific">Neobacillus pocheonensis</name>
    <dbReference type="NCBI Taxonomy" id="363869"/>
    <lineage>
        <taxon>Bacteria</taxon>
        <taxon>Bacillati</taxon>
        <taxon>Bacillota</taxon>
        <taxon>Bacilli</taxon>
        <taxon>Bacillales</taxon>
        <taxon>Bacillaceae</taxon>
        <taxon>Neobacillus</taxon>
    </lineage>
</organism>
<feature type="transmembrane region" description="Helical" evidence="1">
    <location>
        <begin position="31"/>
        <end position="49"/>
    </location>
</feature>
<keyword evidence="3" id="KW-1185">Reference proteome</keyword>
<evidence type="ECO:0000313" key="2">
    <source>
        <dbReference type="EMBL" id="MCM2533157.1"/>
    </source>
</evidence>
<evidence type="ECO:0000256" key="1">
    <source>
        <dbReference type="SAM" id="Phobius"/>
    </source>
</evidence>
<keyword evidence="1" id="KW-0812">Transmembrane</keyword>
<sequence>MVVTFYFIISWMMIGLLTFNRKRSWGSLREIFFLILFTCLINTHTYLGLFETFKWIKTTTNPKLYVAFLLFRSVFIPVFMTYFTLLIFNQSLKRMLYLVLLFSGIILALDKIGLSSNMYAFKKWNLFYTFSYYIALLFLALFALRWFRGLKTMSGGVNGR</sequence>
<accession>A0ABT0WA02</accession>
<evidence type="ECO:0000313" key="3">
    <source>
        <dbReference type="Proteomes" id="UP001523262"/>
    </source>
</evidence>
<dbReference type="EMBL" id="JAMQCR010000001">
    <property type="protein sequence ID" value="MCM2533157.1"/>
    <property type="molecule type" value="Genomic_DNA"/>
</dbReference>
<feature type="transmembrane region" description="Helical" evidence="1">
    <location>
        <begin position="64"/>
        <end position="88"/>
    </location>
</feature>
<feature type="transmembrane region" description="Helical" evidence="1">
    <location>
        <begin position="95"/>
        <end position="114"/>
    </location>
</feature>
<feature type="transmembrane region" description="Helical" evidence="1">
    <location>
        <begin position="126"/>
        <end position="144"/>
    </location>
</feature>
<comment type="caution">
    <text evidence="2">The sequence shown here is derived from an EMBL/GenBank/DDBJ whole genome shotgun (WGS) entry which is preliminary data.</text>
</comment>
<dbReference type="Proteomes" id="UP001523262">
    <property type="component" value="Unassembled WGS sequence"/>
</dbReference>
<keyword evidence="1" id="KW-1133">Transmembrane helix</keyword>
<feature type="transmembrane region" description="Helical" evidence="1">
    <location>
        <begin position="6"/>
        <end position="22"/>
    </location>
</feature>
<gene>
    <name evidence="2" type="ORF">NDK43_13075</name>
</gene>
<proteinExistence type="predicted"/>
<protein>
    <submittedName>
        <fullName evidence="2">Uncharacterized protein</fullName>
    </submittedName>
</protein>
<name>A0ABT0WA02_9BACI</name>
<keyword evidence="1" id="KW-0472">Membrane</keyword>